<evidence type="ECO:0000313" key="3">
    <source>
        <dbReference type="Proteomes" id="UP000199397"/>
    </source>
</evidence>
<name>A0A1H4FDC6_9GAMM</name>
<keyword evidence="3" id="KW-1185">Reference proteome</keyword>
<dbReference type="InterPro" id="IPR027417">
    <property type="entry name" value="P-loop_NTPase"/>
</dbReference>
<evidence type="ECO:0000259" key="1">
    <source>
        <dbReference type="Pfam" id="PF22688"/>
    </source>
</evidence>
<dbReference type="STRING" id="525918.SAMN05660964_02919"/>
<sequence>MKQQLTLNVGMREGHRFSSFFVTPENAELLGILKNGFEHEFPQIFLWGEAQAGKSHLLQAYCERYYQRGLMAAYVPLGSCAQYGIRVLAGVEGKHLVAVDELDAVIGQRDWEVALMNLINSCRANHQPLIMAARMNPREMTCVLPDFSSRLLWGADYRVHPVQGAQCLQAMAWRAHQRGFELSEQVMKYIERHYPQNMTTLMAVLDRLDTASLTKGRKITREFIREVMQKNANALPLKQGD</sequence>
<dbReference type="PANTHER" id="PTHR30050">
    <property type="entry name" value="CHROMOSOMAL REPLICATION INITIATOR PROTEIN DNAA"/>
    <property type="match status" value="1"/>
</dbReference>
<dbReference type="Gene3D" id="3.40.50.300">
    <property type="entry name" value="P-loop containing nucleotide triphosphate hydrolases"/>
    <property type="match status" value="1"/>
</dbReference>
<dbReference type="GO" id="GO:0032297">
    <property type="term" value="P:negative regulation of DNA-templated DNA replication initiation"/>
    <property type="evidence" value="ECO:0007669"/>
    <property type="project" value="InterPro"/>
</dbReference>
<feature type="domain" description="Hda lid" evidence="1">
    <location>
        <begin position="167"/>
        <end position="228"/>
    </location>
</feature>
<dbReference type="GO" id="GO:0006270">
    <property type="term" value="P:DNA replication initiation"/>
    <property type="evidence" value="ECO:0007669"/>
    <property type="project" value="TreeGrafter"/>
</dbReference>
<dbReference type="Proteomes" id="UP000199397">
    <property type="component" value="Unassembled WGS sequence"/>
</dbReference>
<proteinExistence type="predicted"/>
<dbReference type="RefSeq" id="WP_093069804.1">
    <property type="nucleotide sequence ID" value="NZ_FNQP01000020.1"/>
</dbReference>
<gene>
    <name evidence="2" type="ORF">SAMN05660964_02919</name>
</gene>
<reference evidence="2 3" key="1">
    <citation type="submission" date="2016-10" db="EMBL/GenBank/DDBJ databases">
        <authorList>
            <person name="de Groot N.N."/>
        </authorList>
    </citation>
    <scope>NUCLEOTIDE SEQUENCE [LARGE SCALE GENOMIC DNA]</scope>
    <source>
        <strain evidence="2 3">DSM 21228</strain>
    </source>
</reference>
<dbReference type="AlphaFoldDB" id="A0A1H4FDC6"/>
<dbReference type="NCBIfam" id="TIGR03420">
    <property type="entry name" value="DnaA_homol_Hda"/>
    <property type="match status" value="1"/>
</dbReference>
<dbReference type="EMBL" id="FNQP01000020">
    <property type="protein sequence ID" value="SEA95191.1"/>
    <property type="molecule type" value="Genomic_DNA"/>
</dbReference>
<dbReference type="Gene3D" id="1.10.8.60">
    <property type="match status" value="1"/>
</dbReference>
<dbReference type="Pfam" id="PF22688">
    <property type="entry name" value="Hda_lid"/>
    <property type="match status" value="1"/>
</dbReference>
<accession>A0A1H4FDC6</accession>
<dbReference type="SUPFAM" id="SSF52540">
    <property type="entry name" value="P-loop containing nucleoside triphosphate hydrolases"/>
    <property type="match status" value="1"/>
</dbReference>
<organism evidence="2 3">
    <name type="scientific">Thiothrix caldifontis</name>
    <dbReference type="NCBI Taxonomy" id="525918"/>
    <lineage>
        <taxon>Bacteria</taxon>
        <taxon>Pseudomonadati</taxon>
        <taxon>Pseudomonadota</taxon>
        <taxon>Gammaproteobacteria</taxon>
        <taxon>Thiotrichales</taxon>
        <taxon>Thiotrichaceae</taxon>
        <taxon>Thiothrix</taxon>
    </lineage>
</organism>
<dbReference type="PANTHER" id="PTHR30050:SF5">
    <property type="entry name" value="DNAA REGULATORY INACTIVATOR HDA"/>
    <property type="match status" value="1"/>
</dbReference>
<protein>
    <submittedName>
        <fullName evidence="2">Regulatory inactivation of DnaA Hda protein</fullName>
    </submittedName>
</protein>
<dbReference type="OrthoDB" id="9784878at2"/>
<dbReference type="InterPro" id="IPR017788">
    <property type="entry name" value="Hda"/>
</dbReference>
<dbReference type="InterPro" id="IPR055199">
    <property type="entry name" value="Hda_lid"/>
</dbReference>
<evidence type="ECO:0000313" key="2">
    <source>
        <dbReference type="EMBL" id="SEA95191.1"/>
    </source>
</evidence>